<accession>D0P3H3</accession>
<evidence type="ECO:0000259" key="1">
    <source>
        <dbReference type="Pfam" id="PF13837"/>
    </source>
</evidence>
<feature type="domain" description="Myb/SANT-like DNA-binding" evidence="1">
    <location>
        <begin position="37"/>
        <end position="113"/>
    </location>
</feature>
<gene>
    <name evidence="2" type="ORF">PITG_20981</name>
</gene>
<dbReference type="GeneID" id="9466763"/>
<dbReference type="VEuPathDB" id="FungiDB:PITG_20981"/>
<dbReference type="KEGG" id="pif:PITG_20981"/>
<dbReference type="Proteomes" id="UP000006643">
    <property type="component" value="Unassembled WGS sequence"/>
</dbReference>
<evidence type="ECO:0000313" key="3">
    <source>
        <dbReference type="Proteomes" id="UP000006643"/>
    </source>
</evidence>
<proteinExistence type="predicted"/>
<dbReference type="InterPro" id="IPR044822">
    <property type="entry name" value="Myb_DNA-bind_4"/>
</dbReference>
<dbReference type="Pfam" id="PF13837">
    <property type="entry name" value="Myb_DNA-bind_4"/>
    <property type="match status" value="1"/>
</dbReference>
<evidence type="ECO:0000313" key="2">
    <source>
        <dbReference type="EMBL" id="EEY59761.1"/>
    </source>
</evidence>
<dbReference type="HOGENOM" id="CLU_1269076_0_0_1"/>
<reference evidence="3" key="1">
    <citation type="journal article" date="2009" name="Nature">
        <title>Genome sequence and analysis of the Irish potato famine pathogen Phytophthora infestans.</title>
        <authorList>
            <consortium name="The Broad Institute Genome Sequencing Platform"/>
            <person name="Haas B.J."/>
            <person name="Kamoun S."/>
            <person name="Zody M.C."/>
            <person name="Jiang R.H."/>
            <person name="Handsaker R.E."/>
            <person name="Cano L.M."/>
            <person name="Grabherr M."/>
            <person name="Kodira C.D."/>
            <person name="Raffaele S."/>
            <person name="Torto-Alalibo T."/>
            <person name="Bozkurt T.O."/>
            <person name="Ah-Fong A.M."/>
            <person name="Alvarado L."/>
            <person name="Anderson V.L."/>
            <person name="Armstrong M.R."/>
            <person name="Avrova A."/>
            <person name="Baxter L."/>
            <person name="Beynon J."/>
            <person name="Boevink P.C."/>
            <person name="Bollmann S.R."/>
            <person name="Bos J.I."/>
            <person name="Bulone V."/>
            <person name="Cai G."/>
            <person name="Cakir C."/>
            <person name="Carrington J.C."/>
            <person name="Chawner M."/>
            <person name="Conti L."/>
            <person name="Costanzo S."/>
            <person name="Ewan R."/>
            <person name="Fahlgren N."/>
            <person name="Fischbach M.A."/>
            <person name="Fugelstad J."/>
            <person name="Gilroy E.M."/>
            <person name="Gnerre S."/>
            <person name="Green P.J."/>
            <person name="Grenville-Briggs L.J."/>
            <person name="Griffith J."/>
            <person name="Grunwald N.J."/>
            <person name="Horn K."/>
            <person name="Horner N.R."/>
            <person name="Hu C.H."/>
            <person name="Huitema E."/>
            <person name="Jeong D.H."/>
            <person name="Jones A.M."/>
            <person name="Jones J.D."/>
            <person name="Jones R.W."/>
            <person name="Karlsson E.K."/>
            <person name="Kunjeti S.G."/>
            <person name="Lamour K."/>
            <person name="Liu Z."/>
            <person name="Ma L."/>
            <person name="Maclean D."/>
            <person name="Chibucos M.C."/>
            <person name="McDonald H."/>
            <person name="McWalters J."/>
            <person name="Meijer H.J."/>
            <person name="Morgan W."/>
            <person name="Morris P.F."/>
            <person name="Munro C.A."/>
            <person name="O'Neill K."/>
            <person name="Ospina-Giraldo M."/>
            <person name="Pinzon A."/>
            <person name="Pritchard L."/>
            <person name="Ramsahoye B."/>
            <person name="Ren Q."/>
            <person name="Restrepo S."/>
            <person name="Roy S."/>
            <person name="Sadanandom A."/>
            <person name="Savidor A."/>
            <person name="Schornack S."/>
            <person name="Schwartz D.C."/>
            <person name="Schumann U.D."/>
            <person name="Schwessinger B."/>
            <person name="Seyer L."/>
            <person name="Sharpe T."/>
            <person name="Silvar C."/>
            <person name="Song J."/>
            <person name="Studholme D.J."/>
            <person name="Sykes S."/>
            <person name="Thines M."/>
            <person name="van de Vondervoort P.J."/>
            <person name="Phuntumart V."/>
            <person name="Wawra S."/>
            <person name="Weide R."/>
            <person name="Win J."/>
            <person name="Young C."/>
            <person name="Zhou S."/>
            <person name="Fry W."/>
            <person name="Meyers B.C."/>
            <person name="van West P."/>
            <person name="Ristaino J."/>
            <person name="Govers F."/>
            <person name="Birch P.R."/>
            <person name="Whisson S.C."/>
            <person name="Judelson H.S."/>
            <person name="Nusbaum C."/>
        </authorList>
    </citation>
    <scope>NUCLEOTIDE SEQUENCE [LARGE SCALE GENOMIC DNA]</scope>
    <source>
        <strain evidence="3">T30-4</strain>
    </source>
</reference>
<dbReference type="eggNOG" id="ENOG502RGJ4">
    <property type="taxonomic scope" value="Eukaryota"/>
</dbReference>
<keyword evidence="3" id="KW-1185">Reference proteome</keyword>
<dbReference type="EMBL" id="DS028371">
    <property type="protein sequence ID" value="EEY59761.1"/>
    <property type="molecule type" value="Genomic_DNA"/>
</dbReference>
<dbReference type="RefSeq" id="XP_002895153.1">
    <property type="nucleotide sequence ID" value="XM_002895107.1"/>
</dbReference>
<name>D0P3H3_PHYIT</name>
<dbReference type="OrthoDB" id="126938at2759"/>
<dbReference type="AlphaFoldDB" id="D0P3H3"/>
<dbReference type="InParanoid" id="D0P3H3"/>
<sequence>MVLKATPALLPWHRHQAPATRGRGRPRNQDVDTVAASWNDEDVNVLFKLRYKTMAALFEDAKTKNKINEAWSLVASQLCVIRVKVFTTTQCRAKMRNMKTRWTATRRAATETGNRPVPRDPKHMNVITEYWGDLAGMGNVSLLSTDEPDITASQGLMQEDDGHVKINPKAIKMLCKTIEVAIMSTDLPTSSTSVHIFNTRKRSFATPKARSTTIRVLE</sequence>
<protein>
    <recommendedName>
        <fullName evidence="1">Myb/SANT-like DNA-binding domain-containing protein</fullName>
    </recommendedName>
</protein>
<organism evidence="2 3">
    <name type="scientific">Phytophthora infestans (strain T30-4)</name>
    <name type="common">Potato late blight agent</name>
    <dbReference type="NCBI Taxonomy" id="403677"/>
    <lineage>
        <taxon>Eukaryota</taxon>
        <taxon>Sar</taxon>
        <taxon>Stramenopiles</taxon>
        <taxon>Oomycota</taxon>
        <taxon>Peronosporomycetes</taxon>
        <taxon>Peronosporales</taxon>
        <taxon>Peronosporaceae</taxon>
        <taxon>Phytophthora</taxon>
    </lineage>
</organism>